<evidence type="ECO:0000313" key="1">
    <source>
        <dbReference type="EMBL" id="KAF9421736.1"/>
    </source>
</evidence>
<reference evidence="1" key="1">
    <citation type="submission" date="2020-08" db="EMBL/GenBank/DDBJ databases">
        <title>Spodoptera exigua strain:BAW_Kor-Di-RS1 Genome sequencing and assembly.</title>
        <authorList>
            <person name="Kim J."/>
            <person name="Nam H.Y."/>
            <person name="Kwon M."/>
            <person name="Choi J.H."/>
            <person name="Cho S.R."/>
            <person name="Kim G.-H."/>
        </authorList>
    </citation>
    <scope>NUCLEOTIDE SEQUENCE</scope>
    <source>
        <strain evidence="1">BAW_Kor-Di-RS1</strain>
        <tissue evidence="1">Whole-body</tissue>
    </source>
</reference>
<name>A0A835L7Z9_SPOEX</name>
<sequence length="183" mass="20562">MFVEYLIISTGTCNEYLSLRRSAETTVAPKNATGQFSNGTHGSGNISYTATEAALRQAETTYFVDEAFDGHPCPYVCTDFYSPCCLIINFDLGKYFKMLTFMNHCLADLYYCKNYLDLELPPGADQPGVRGSSLCWNHCSAIKYVEFSVFAEDLSSMGHYGWLHGDYKFSHIMEPHERTPGFG</sequence>
<accession>A0A835L7Z9</accession>
<comment type="caution">
    <text evidence="1">The sequence shown here is derived from an EMBL/GenBank/DDBJ whole genome shotgun (WGS) entry which is preliminary data.</text>
</comment>
<evidence type="ECO:0000313" key="2">
    <source>
        <dbReference type="Proteomes" id="UP000648187"/>
    </source>
</evidence>
<dbReference type="Proteomes" id="UP000648187">
    <property type="component" value="Unassembled WGS sequence"/>
</dbReference>
<dbReference type="EMBL" id="JACKWZ010000022">
    <property type="protein sequence ID" value="KAF9421736.1"/>
    <property type="molecule type" value="Genomic_DNA"/>
</dbReference>
<proteinExistence type="predicted"/>
<organism evidence="1 2">
    <name type="scientific">Spodoptera exigua</name>
    <name type="common">Beet armyworm</name>
    <name type="synonym">Noctua fulgens</name>
    <dbReference type="NCBI Taxonomy" id="7107"/>
    <lineage>
        <taxon>Eukaryota</taxon>
        <taxon>Metazoa</taxon>
        <taxon>Ecdysozoa</taxon>
        <taxon>Arthropoda</taxon>
        <taxon>Hexapoda</taxon>
        <taxon>Insecta</taxon>
        <taxon>Pterygota</taxon>
        <taxon>Neoptera</taxon>
        <taxon>Endopterygota</taxon>
        <taxon>Lepidoptera</taxon>
        <taxon>Glossata</taxon>
        <taxon>Ditrysia</taxon>
        <taxon>Noctuoidea</taxon>
        <taxon>Noctuidae</taxon>
        <taxon>Amphipyrinae</taxon>
        <taxon>Spodoptera</taxon>
    </lineage>
</organism>
<gene>
    <name evidence="1" type="ORF">HW555_002417</name>
</gene>
<dbReference type="AlphaFoldDB" id="A0A835L7Z9"/>
<keyword evidence="2" id="KW-1185">Reference proteome</keyword>
<protein>
    <submittedName>
        <fullName evidence="1">Uncharacterized protein</fullName>
    </submittedName>
</protein>